<dbReference type="AlphaFoldDB" id="A0A7N2L143"/>
<proteinExistence type="inferred from homology"/>
<evidence type="ECO:0008006" key="10">
    <source>
        <dbReference type="Google" id="ProtNLM"/>
    </source>
</evidence>
<accession>A0A7N2L143</accession>
<evidence type="ECO:0000256" key="2">
    <source>
        <dbReference type="ARBA" id="ARBA00004555"/>
    </source>
</evidence>
<dbReference type="GO" id="GO:1990071">
    <property type="term" value="C:TRAPPII protein complex"/>
    <property type="evidence" value="ECO:0007669"/>
    <property type="project" value="TreeGrafter"/>
</dbReference>
<evidence type="ECO:0000313" key="8">
    <source>
        <dbReference type="EnsemblPlants" id="QL02p092713:mrna"/>
    </source>
</evidence>
<dbReference type="Proteomes" id="UP000594261">
    <property type="component" value="Chromosome 2"/>
</dbReference>
<evidence type="ECO:0000256" key="4">
    <source>
        <dbReference type="ARBA" id="ARBA00022448"/>
    </source>
</evidence>
<dbReference type="OMA" id="VCLLNEY"/>
<dbReference type="FunFam" id="3.30.1380.20:FF:000002">
    <property type="entry name" value="Trafficking protein particle complex subunit"/>
    <property type="match status" value="1"/>
</dbReference>
<evidence type="ECO:0000256" key="6">
    <source>
        <dbReference type="ARBA" id="ARBA00022892"/>
    </source>
</evidence>
<dbReference type="GO" id="GO:0005783">
    <property type="term" value="C:endoplasmic reticulum"/>
    <property type="evidence" value="ECO:0007669"/>
    <property type="project" value="UniProtKB-SubCell"/>
</dbReference>
<dbReference type="GO" id="GO:1990072">
    <property type="term" value="C:TRAPPIII protein complex"/>
    <property type="evidence" value="ECO:0007669"/>
    <property type="project" value="TreeGrafter"/>
</dbReference>
<dbReference type="Gene3D" id="3.30.1380.20">
    <property type="entry name" value="Trafficking protein particle complex subunit 3"/>
    <property type="match status" value="1"/>
</dbReference>
<sequence>MIGVGKIKQYSNVLDKPLSKGKQEVSLSAFAFLFSELVQYNQTQVDNIAELERRLEDAGYAVGARVLELLCHRDKGNRRETRLLGILSFVHSTVWKVLFGKVADSLEKGTEHEDEYMISEKELLVNRFISIPKDMGTFNCGAFVAGIVRGVLDSAGFPAVVTAHFVPMEGQQRPRTTILIKFAEEFRLPSYEDSVHMTTLHRRNALGDIFEANNCSYQSTTKRSKVRLIYVPGLITCNVYDAQQEHDECVNALQQHGEGW</sequence>
<keyword evidence="7" id="KW-0333">Golgi apparatus</keyword>
<evidence type="ECO:0000256" key="3">
    <source>
        <dbReference type="ARBA" id="ARBA00006218"/>
    </source>
</evidence>
<evidence type="ECO:0000256" key="7">
    <source>
        <dbReference type="ARBA" id="ARBA00023034"/>
    </source>
</evidence>
<dbReference type="EnsemblPlants" id="QL02p092713:mrna">
    <property type="protein sequence ID" value="QL02p092713:mrna"/>
    <property type="gene ID" value="QL02p092713"/>
</dbReference>
<evidence type="ECO:0000256" key="1">
    <source>
        <dbReference type="ARBA" id="ARBA00004240"/>
    </source>
</evidence>
<dbReference type="InterPro" id="IPR016696">
    <property type="entry name" value="TRAPP-I_su5"/>
</dbReference>
<dbReference type="FunCoup" id="A0A7N2L143">
    <property type="interactions" value="2497"/>
</dbReference>
<comment type="similarity">
    <text evidence="3">Belongs to the TRAPP small subunits family. BET3 subfamily.</text>
</comment>
<keyword evidence="6" id="KW-0931">ER-Golgi transport</keyword>
<protein>
    <recommendedName>
        <fullName evidence="10">Trafficking protein particle complex subunit</fullName>
    </recommendedName>
</protein>
<keyword evidence="4" id="KW-0813">Transport</keyword>
<organism evidence="8 9">
    <name type="scientific">Quercus lobata</name>
    <name type="common">Valley oak</name>
    <dbReference type="NCBI Taxonomy" id="97700"/>
    <lineage>
        <taxon>Eukaryota</taxon>
        <taxon>Viridiplantae</taxon>
        <taxon>Streptophyta</taxon>
        <taxon>Embryophyta</taxon>
        <taxon>Tracheophyta</taxon>
        <taxon>Spermatophyta</taxon>
        <taxon>Magnoliopsida</taxon>
        <taxon>eudicotyledons</taxon>
        <taxon>Gunneridae</taxon>
        <taxon>Pentapetalae</taxon>
        <taxon>rosids</taxon>
        <taxon>fabids</taxon>
        <taxon>Fagales</taxon>
        <taxon>Fagaceae</taxon>
        <taxon>Quercus</taxon>
    </lineage>
</organism>
<dbReference type="PANTHER" id="PTHR20902:SF0">
    <property type="entry name" value="TRAFFICKING PROTEIN PARTICLE COMPLEX SUBUNIT 5"/>
    <property type="match status" value="1"/>
</dbReference>
<dbReference type="InParanoid" id="A0A7N2L143"/>
<keyword evidence="5" id="KW-0256">Endoplasmic reticulum</keyword>
<dbReference type="GO" id="GO:0006888">
    <property type="term" value="P:endoplasmic reticulum to Golgi vesicle-mediated transport"/>
    <property type="evidence" value="ECO:0007669"/>
    <property type="project" value="TreeGrafter"/>
</dbReference>
<reference evidence="9" key="1">
    <citation type="journal article" date="2016" name="G3 (Bethesda)">
        <title>First Draft Assembly and Annotation of the Genome of a California Endemic Oak Quercus lobata Nee (Fagaceae).</title>
        <authorList>
            <person name="Sork V.L."/>
            <person name="Fitz-Gibbon S.T."/>
            <person name="Puiu D."/>
            <person name="Crepeau M."/>
            <person name="Gugger P.F."/>
            <person name="Sherman R."/>
            <person name="Stevens K."/>
            <person name="Langley C.H."/>
            <person name="Pellegrini M."/>
            <person name="Salzberg S.L."/>
        </authorList>
    </citation>
    <scope>NUCLEOTIDE SEQUENCE [LARGE SCALE GENOMIC DNA]</scope>
    <source>
        <strain evidence="9">cv. SW786</strain>
    </source>
</reference>
<dbReference type="GO" id="GO:1990070">
    <property type="term" value="C:TRAPPI protein complex"/>
    <property type="evidence" value="ECO:0007669"/>
    <property type="project" value="TreeGrafter"/>
</dbReference>
<evidence type="ECO:0000313" key="9">
    <source>
        <dbReference type="Proteomes" id="UP000594261"/>
    </source>
</evidence>
<reference evidence="8" key="2">
    <citation type="submission" date="2021-01" db="UniProtKB">
        <authorList>
            <consortium name="EnsemblPlants"/>
        </authorList>
    </citation>
    <scope>IDENTIFICATION</scope>
</reference>
<keyword evidence="9" id="KW-1185">Reference proteome</keyword>
<dbReference type="PANTHER" id="PTHR20902">
    <property type="entry name" value="41-2 PROTEIN ANTIGEN-RELATED"/>
    <property type="match status" value="1"/>
</dbReference>
<comment type="subcellular location">
    <subcellularLocation>
        <location evidence="1">Endoplasmic reticulum</location>
    </subcellularLocation>
    <subcellularLocation>
        <location evidence="2">Golgi apparatus</location>
    </subcellularLocation>
</comment>
<dbReference type="Gramene" id="QL02p092713:mrna">
    <property type="protein sequence ID" value="QL02p092713:mrna"/>
    <property type="gene ID" value="QL02p092713"/>
</dbReference>
<dbReference type="SUPFAM" id="SSF111126">
    <property type="entry name" value="Ligand-binding domain in the NO signalling and Golgi transport"/>
    <property type="match status" value="1"/>
</dbReference>
<dbReference type="InterPro" id="IPR024096">
    <property type="entry name" value="NO_sig/Golgi_transp_ligand-bd"/>
</dbReference>
<dbReference type="InterPro" id="IPR007194">
    <property type="entry name" value="TRAPP_component"/>
</dbReference>
<name>A0A7N2L143_QUELO</name>
<dbReference type="CDD" id="cd14943">
    <property type="entry name" value="TRAPPC5_Trs31"/>
    <property type="match status" value="1"/>
</dbReference>
<dbReference type="Pfam" id="PF04051">
    <property type="entry name" value="TRAPP"/>
    <property type="match status" value="1"/>
</dbReference>
<evidence type="ECO:0000256" key="5">
    <source>
        <dbReference type="ARBA" id="ARBA00022824"/>
    </source>
</evidence>